<dbReference type="InterPro" id="IPR013976">
    <property type="entry name" value="HDOD"/>
</dbReference>
<dbReference type="EMBL" id="LDYG01000003">
    <property type="protein sequence ID" value="KUP09120.1"/>
    <property type="molecule type" value="Genomic_DNA"/>
</dbReference>
<dbReference type="InterPro" id="IPR014408">
    <property type="entry name" value="dGMP_Pdiesterase_EAL/HD-GYP"/>
</dbReference>
<dbReference type="InterPro" id="IPR001633">
    <property type="entry name" value="EAL_dom"/>
</dbReference>
<dbReference type="PROSITE" id="PS50883">
    <property type="entry name" value="EAL"/>
    <property type="match status" value="1"/>
</dbReference>
<evidence type="ECO:0000313" key="4">
    <source>
        <dbReference type="Proteomes" id="UP000074108"/>
    </source>
</evidence>
<dbReference type="Gene3D" id="1.10.3210.10">
    <property type="entry name" value="Hypothetical protein af1432"/>
    <property type="match status" value="1"/>
</dbReference>
<keyword evidence="4" id="KW-1185">Reference proteome</keyword>
<dbReference type="SMART" id="SM00052">
    <property type="entry name" value="EAL"/>
    <property type="match status" value="1"/>
</dbReference>
<protein>
    <recommendedName>
        <fullName evidence="5">Histidine kinase</fullName>
    </recommendedName>
</protein>
<evidence type="ECO:0000259" key="1">
    <source>
        <dbReference type="PROSITE" id="PS50883"/>
    </source>
</evidence>
<dbReference type="PATRIC" id="fig|1150625.3.peg.292"/>
<evidence type="ECO:0000259" key="2">
    <source>
        <dbReference type="PROSITE" id="PS51833"/>
    </source>
</evidence>
<dbReference type="PROSITE" id="PS51833">
    <property type="entry name" value="HDOD"/>
    <property type="match status" value="1"/>
</dbReference>
<dbReference type="RefSeq" id="WP_010172826.1">
    <property type="nucleotide sequence ID" value="NZ_LDYG01000003.1"/>
</dbReference>
<accession>A0A147KC27</accession>
<feature type="domain" description="HDOD" evidence="2">
    <location>
        <begin position="201"/>
        <end position="390"/>
    </location>
</feature>
<dbReference type="STRING" id="1150625.Q75_01395"/>
<gene>
    <name evidence="3" type="ORF">Q75_01395</name>
</gene>
<dbReference type="Proteomes" id="UP000074108">
    <property type="component" value="Unassembled WGS sequence"/>
</dbReference>
<dbReference type="InterPro" id="IPR052340">
    <property type="entry name" value="RNase_Y/CdgJ"/>
</dbReference>
<dbReference type="PANTHER" id="PTHR33525">
    <property type="match status" value="1"/>
</dbReference>
<dbReference type="Pfam" id="PF00563">
    <property type="entry name" value="EAL"/>
    <property type="match status" value="1"/>
</dbReference>
<dbReference type="PANTHER" id="PTHR33525:SF4">
    <property type="entry name" value="CYCLIC DI-GMP PHOSPHODIESTERASE CDGJ"/>
    <property type="match status" value="1"/>
</dbReference>
<evidence type="ECO:0000313" key="3">
    <source>
        <dbReference type="EMBL" id="KUP09120.1"/>
    </source>
</evidence>
<reference evidence="3 4" key="1">
    <citation type="journal article" date="2016" name="Front. Microbiol.">
        <title>Microevolution Analysis of Bacillus coahuilensis Unveils Differences in Phosphorus Acquisition Strategies and Their Regulation.</title>
        <authorList>
            <person name="Gomez-Lunar Z."/>
            <person name="Hernandez-Gonzalez I."/>
            <person name="Rodriguez-Torres M.D."/>
            <person name="Souza V."/>
            <person name="Olmedo-Alvarez G."/>
        </authorList>
    </citation>
    <scope>NUCLEOTIDE SEQUENCE [LARGE SCALE GENOMIC DNA]</scope>
    <source>
        <strain evidence="4">p1.1.43</strain>
    </source>
</reference>
<feature type="domain" description="EAL" evidence="1">
    <location>
        <begin position="1"/>
        <end position="207"/>
    </location>
</feature>
<name>A0A147KC27_9BACI</name>
<dbReference type="Pfam" id="PF08668">
    <property type="entry name" value="HDOD"/>
    <property type="match status" value="1"/>
</dbReference>
<dbReference type="SUPFAM" id="SSF109604">
    <property type="entry name" value="HD-domain/PDEase-like"/>
    <property type="match status" value="1"/>
</dbReference>
<sequence>MEVYVARQPIYNEHNEIFAYELLYRNNQTNAFPNIDGDVATSDVIITSFLNIGIDELSAGMPCFVNFTESLLKLDVPSYFSPRDLVVEILETMTINEETVALVRGLKEKGYRIALDDFSMNPANPFMRDLIKLADFVKVDFRTTTKKEREQTEILCKFYKITLLAEKIETEAEYLEAKSKGYSLYQGYFFSKPTIMSSHDIPPYIYSYFNLIEKLSDPEPNIELISDLIKQDLSLSYKLLKLVNSPAFRPSNKINSIQQAVVLLGIIEIQKWIFVLAVRDHQLERSAQEIEVVTQCLIRAHMCELIAKAKYTFSSSSFFLTGMFSLMDTILSLSLDEILKKVPLHEEIRLALLGVENTQYKALKLVKQLEQGNWEDVDQASADLGIQSEQIGRLYKESILWAEDVIHATKKQEASE</sequence>
<dbReference type="OrthoDB" id="9804751at2"/>
<comment type="caution">
    <text evidence="3">The sequence shown here is derived from an EMBL/GenBank/DDBJ whole genome shotgun (WGS) entry which is preliminary data.</text>
</comment>
<organism evidence="3 4">
    <name type="scientific">Bacillus coahuilensis p1.1.43</name>
    <dbReference type="NCBI Taxonomy" id="1150625"/>
    <lineage>
        <taxon>Bacteria</taxon>
        <taxon>Bacillati</taxon>
        <taxon>Bacillota</taxon>
        <taxon>Bacilli</taxon>
        <taxon>Bacillales</taxon>
        <taxon>Bacillaceae</taxon>
        <taxon>Bacillus</taxon>
    </lineage>
</organism>
<dbReference type="AlphaFoldDB" id="A0A147KC27"/>
<dbReference type="PIRSF" id="PIRSF003180">
    <property type="entry name" value="DiGMPpdiest_YuxH"/>
    <property type="match status" value="1"/>
</dbReference>
<evidence type="ECO:0008006" key="5">
    <source>
        <dbReference type="Google" id="ProtNLM"/>
    </source>
</evidence>
<proteinExistence type="predicted"/>
<dbReference type="InterPro" id="IPR035919">
    <property type="entry name" value="EAL_sf"/>
</dbReference>
<dbReference type="SUPFAM" id="SSF141868">
    <property type="entry name" value="EAL domain-like"/>
    <property type="match status" value="1"/>
</dbReference>
<dbReference type="Gene3D" id="3.20.20.450">
    <property type="entry name" value="EAL domain"/>
    <property type="match status" value="1"/>
</dbReference>